<keyword evidence="1" id="KW-1133">Transmembrane helix</keyword>
<reference evidence="2" key="2">
    <citation type="journal article" date="2023" name="Proc. Natl. Acad. Sci. U.S.A.">
        <title>A global phylogenomic analysis of the shiitake genus Lentinula.</title>
        <authorList>
            <person name="Sierra-Patev S."/>
            <person name="Min B."/>
            <person name="Naranjo-Ortiz M."/>
            <person name="Looney B."/>
            <person name="Konkel Z."/>
            <person name="Slot J.C."/>
            <person name="Sakamoto Y."/>
            <person name="Steenwyk J.L."/>
            <person name="Rokas A."/>
            <person name="Carro J."/>
            <person name="Camarero S."/>
            <person name="Ferreira P."/>
            <person name="Molpeceres G."/>
            <person name="Ruiz-Duenas F.J."/>
            <person name="Serrano A."/>
            <person name="Henrissat B."/>
            <person name="Drula E."/>
            <person name="Hughes K.W."/>
            <person name="Mata J.L."/>
            <person name="Ishikawa N.K."/>
            <person name="Vargas-Isla R."/>
            <person name="Ushijima S."/>
            <person name="Smith C.A."/>
            <person name="Donoghue J."/>
            <person name="Ahrendt S."/>
            <person name="Andreopoulos W."/>
            <person name="He G."/>
            <person name="LaButti K."/>
            <person name="Lipzen A."/>
            <person name="Ng V."/>
            <person name="Riley R."/>
            <person name="Sandor L."/>
            <person name="Barry K."/>
            <person name="Martinez A.T."/>
            <person name="Xiao Y."/>
            <person name="Gibbons J.G."/>
            <person name="Terashima K."/>
            <person name="Grigoriev I.V."/>
            <person name="Hibbett D."/>
        </authorList>
    </citation>
    <scope>NUCLEOTIDE SEQUENCE</scope>
    <source>
        <strain evidence="2">Sp2 HRB7682 ss15</strain>
    </source>
</reference>
<accession>A0A9W8ZWN3</accession>
<feature type="transmembrane region" description="Helical" evidence="1">
    <location>
        <begin position="108"/>
        <end position="127"/>
    </location>
</feature>
<evidence type="ECO:0000313" key="3">
    <source>
        <dbReference type="Proteomes" id="UP001150238"/>
    </source>
</evidence>
<comment type="caution">
    <text evidence="2">The sequence shown here is derived from an EMBL/GenBank/DDBJ whole genome shotgun (WGS) entry which is preliminary data.</text>
</comment>
<keyword evidence="1" id="KW-0472">Membrane</keyword>
<reference evidence="2" key="1">
    <citation type="submission" date="2022-08" db="EMBL/GenBank/DDBJ databases">
        <authorList>
            <consortium name="DOE Joint Genome Institute"/>
            <person name="Min B."/>
            <person name="Riley R."/>
            <person name="Sierra-Patev S."/>
            <person name="Naranjo-Ortiz M."/>
            <person name="Looney B."/>
            <person name="Konkel Z."/>
            <person name="Slot J.C."/>
            <person name="Sakamoto Y."/>
            <person name="Steenwyk J.L."/>
            <person name="Rokas A."/>
            <person name="Carro J."/>
            <person name="Camarero S."/>
            <person name="Ferreira P."/>
            <person name="Molpeceres G."/>
            <person name="Ruiz-Duenas F.J."/>
            <person name="Serrano A."/>
            <person name="Henrissat B."/>
            <person name="Drula E."/>
            <person name="Hughes K.W."/>
            <person name="Mata J.L."/>
            <person name="Ishikawa N.K."/>
            <person name="Vargas-Isla R."/>
            <person name="Ushijima S."/>
            <person name="Smith C.A."/>
            <person name="Ahrendt S."/>
            <person name="Andreopoulos W."/>
            <person name="He G."/>
            <person name="Labutti K."/>
            <person name="Lipzen A."/>
            <person name="Ng V."/>
            <person name="Sandor L."/>
            <person name="Barry K."/>
            <person name="Martinez A.T."/>
            <person name="Xiao Y."/>
            <person name="Gibbons J.G."/>
            <person name="Terashima K."/>
            <person name="Hibbett D.S."/>
            <person name="Grigoriev I.V."/>
        </authorList>
    </citation>
    <scope>NUCLEOTIDE SEQUENCE</scope>
    <source>
        <strain evidence="2">Sp2 HRB7682 ss15</strain>
    </source>
</reference>
<proteinExistence type="predicted"/>
<gene>
    <name evidence="2" type="ORF">C8J55DRAFT_203738</name>
</gene>
<feature type="transmembrane region" description="Helical" evidence="1">
    <location>
        <begin position="175"/>
        <end position="197"/>
    </location>
</feature>
<evidence type="ECO:0000313" key="2">
    <source>
        <dbReference type="EMBL" id="KAJ4468382.1"/>
    </source>
</evidence>
<dbReference type="AlphaFoldDB" id="A0A9W8ZWN3"/>
<protein>
    <submittedName>
        <fullName evidence="2">Uncharacterized protein</fullName>
    </submittedName>
</protein>
<evidence type="ECO:0000256" key="1">
    <source>
        <dbReference type="SAM" id="Phobius"/>
    </source>
</evidence>
<sequence>MKLILPAIKQQPIDPMRWIPVETSHSRWLSPLAVRVLSERNNCLMFIEPTPLSPSTAHKRELREASIYLQTSLSMFSRLSFSVTTECLERGTAKVHRMWIWLDERTKFPMWIEFGIMVLTVPLFWIAKKISGSFVGKYAGRHLESARTSCEKRIQKIQRATKTPYAAWVEKQMHWIVLCICLGMLMLGSFLLLNALFGWDVRYQTMALVQQPYIWARRAANGVVGASRASSSF</sequence>
<dbReference type="EMBL" id="JANVFS010000038">
    <property type="protein sequence ID" value="KAJ4468382.1"/>
    <property type="molecule type" value="Genomic_DNA"/>
</dbReference>
<name>A0A9W8ZWN3_9AGAR</name>
<organism evidence="2 3">
    <name type="scientific">Lentinula lateritia</name>
    <dbReference type="NCBI Taxonomy" id="40482"/>
    <lineage>
        <taxon>Eukaryota</taxon>
        <taxon>Fungi</taxon>
        <taxon>Dikarya</taxon>
        <taxon>Basidiomycota</taxon>
        <taxon>Agaricomycotina</taxon>
        <taxon>Agaricomycetes</taxon>
        <taxon>Agaricomycetidae</taxon>
        <taxon>Agaricales</taxon>
        <taxon>Marasmiineae</taxon>
        <taxon>Omphalotaceae</taxon>
        <taxon>Lentinula</taxon>
    </lineage>
</organism>
<dbReference type="Proteomes" id="UP001150238">
    <property type="component" value="Unassembled WGS sequence"/>
</dbReference>
<keyword evidence="1" id="KW-0812">Transmembrane</keyword>